<dbReference type="PANTHER" id="PTHR31645">
    <property type="entry name" value="OLIGOPEPTIDE TRANSPORTER YGL114W-RELATED"/>
    <property type="match status" value="1"/>
</dbReference>
<dbReference type="GO" id="GO:0016020">
    <property type="term" value="C:membrane"/>
    <property type="evidence" value="ECO:0007669"/>
    <property type="project" value="UniProtKB-SubCell"/>
</dbReference>
<evidence type="ECO:0000313" key="8">
    <source>
        <dbReference type="Proteomes" id="UP000235994"/>
    </source>
</evidence>
<proteinExistence type="predicted"/>
<evidence type="ECO:0000256" key="1">
    <source>
        <dbReference type="ARBA" id="ARBA00004141"/>
    </source>
</evidence>
<dbReference type="InterPro" id="IPR045035">
    <property type="entry name" value="YSL-like"/>
</dbReference>
<gene>
    <name evidence="7" type="ORF">C1I89_21045</name>
</gene>
<dbReference type="NCBIfam" id="TIGR00728">
    <property type="entry name" value="OPT_sfam"/>
    <property type="match status" value="1"/>
</dbReference>
<feature type="transmembrane region" description="Helical" evidence="6">
    <location>
        <begin position="565"/>
        <end position="591"/>
    </location>
</feature>
<feature type="transmembrane region" description="Helical" evidence="6">
    <location>
        <begin position="618"/>
        <end position="642"/>
    </location>
</feature>
<dbReference type="Pfam" id="PF03169">
    <property type="entry name" value="OPT"/>
    <property type="match status" value="1"/>
</dbReference>
<feature type="transmembrane region" description="Helical" evidence="6">
    <location>
        <begin position="44"/>
        <end position="63"/>
    </location>
</feature>
<comment type="subcellular location">
    <subcellularLocation>
        <location evidence="1">Membrane</location>
        <topology evidence="1">Multi-pass membrane protein</topology>
    </subcellularLocation>
</comment>
<feature type="transmembrane region" description="Helical" evidence="6">
    <location>
        <begin position="20"/>
        <end position="38"/>
    </location>
</feature>
<feature type="transmembrane region" description="Helical" evidence="6">
    <location>
        <begin position="204"/>
        <end position="228"/>
    </location>
</feature>
<keyword evidence="4 6" id="KW-1133">Transmembrane helix</keyword>
<feature type="transmembrane region" description="Helical" evidence="6">
    <location>
        <begin position="103"/>
        <end position="124"/>
    </location>
</feature>
<feature type="transmembrane region" description="Helical" evidence="6">
    <location>
        <begin position="534"/>
        <end position="553"/>
    </location>
</feature>
<name>A0A2N8KFT8_9BURK</name>
<reference evidence="7 8" key="1">
    <citation type="submission" date="2018-01" db="EMBL/GenBank/DDBJ databases">
        <title>The draft genome of an aniline degradation strain ANB-1.</title>
        <authorList>
            <person name="Zhang L."/>
            <person name="Jiang J."/>
        </authorList>
    </citation>
    <scope>NUCLEOTIDE SEQUENCE [LARGE SCALE GENOMIC DNA]</scope>
    <source>
        <strain evidence="7 8">ANB-1</strain>
    </source>
</reference>
<sequence>MTQPNSVPAEVTLPELTFRGILLGALITIIFTASNVFLGLKVGLTFSSAIPAAVISMSVLRLFKDANILENNMVQTQASAAGTLSSIIFILPALVMMGHWQGFPFWQTLGICAAGGMLGVMFTIPLRHVMVVQSDLPYPEGVAAAEILRVGSAERSQDEAADAGQAPARTATGMGDIVAGGLTAAAVSFAASGLRVLGDSVSGWFSLGGAVFRLPMGFSLALLGAGYLIGIVAGLAMLTGLVISWGIAVPILSAMGDMPAGQTIAQYANGLWATQVRFIGAGVIGVGAIWTLATLFMPMARGVKASFAALTKAGAARAGRAPRTERDLSAGWISVVTLALVVVLVVTFQVFLSGAPLSAGAIWKLVAYAVLFAFVFGFLVAAACGYMAGLVGSSTSPISGVGIVAIVLVSLLMLTLGGELLGAENGVQMAIALSIFSTSAVVAVASISNDNLQDLKTGWLVGATPWRQQVALLIGCVAGAAVISPVLELLYNAYGFADSMPREGMDPAQALSAPQATLMLAIARGIFTHQLNWTMIVIGMLVGLGLILVDQVLKRTCRVARMPVLAVGIGIYLPPTVAAPIVAGAVLAWLLERALRRRAAAAGQPYEQFADAANRRGVLIASGLIVGESLVGVLMAAVIGAAGTEAPLAIAGAGFEHIASYLGLAVFVLVAVLFWRRVLRLA</sequence>
<dbReference type="EMBL" id="POQS01000005">
    <property type="protein sequence ID" value="PND32300.1"/>
    <property type="molecule type" value="Genomic_DNA"/>
</dbReference>
<feature type="transmembrane region" description="Helical" evidence="6">
    <location>
        <begin position="235"/>
        <end position="256"/>
    </location>
</feature>
<dbReference type="RefSeq" id="WP_102774495.1">
    <property type="nucleotide sequence ID" value="NZ_POQS01000005.1"/>
</dbReference>
<protein>
    <submittedName>
        <fullName evidence="7">Oligopeptide transporter, OPT family</fullName>
    </submittedName>
</protein>
<keyword evidence="3 6" id="KW-0812">Transmembrane</keyword>
<evidence type="ECO:0000313" key="7">
    <source>
        <dbReference type="EMBL" id="PND32300.1"/>
    </source>
</evidence>
<dbReference type="NCBIfam" id="TIGR00733">
    <property type="entry name" value="OPT family oligopeptide transporter"/>
    <property type="match status" value="1"/>
</dbReference>
<comment type="caution">
    <text evidence="7">The sequence shown here is derived from an EMBL/GenBank/DDBJ whole genome shotgun (WGS) entry which is preliminary data.</text>
</comment>
<accession>A0A2N8KFT8</accession>
<feature type="transmembrane region" description="Helical" evidence="6">
    <location>
        <begin position="648"/>
        <end position="675"/>
    </location>
</feature>
<evidence type="ECO:0000256" key="6">
    <source>
        <dbReference type="SAM" id="Phobius"/>
    </source>
</evidence>
<keyword evidence="2" id="KW-0813">Transport</keyword>
<dbReference type="GO" id="GO:0035673">
    <property type="term" value="F:oligopeptide transmembrane transporter activity"/>
    <property type="evidence" value="ECO:0007669"/>
    <property type="project" value="InterPro"/>
</dbReference>
<dbReference type="InterPro" id="IPR004814">
    <property type="entry name" value="Oligopep_transpt"/>
</dbReference>
<evidence type="ECO:0000256" key="5">
    <source>
        <dbReference type="ARBA" id="ARBA00023136"/>
    </source>
</evidence>
<feature type="transmembrane region" description="Helical" evidence="6">
    <location>
        <begin position="276"/>
        <end position="297"/>
    </location>
</feature>
<keyword evidence="5 6" id="KW-0472">Membrane</keyword>
<feature type="transmembrane region" description="Helical" evidence="6">
    <location>
        <begin position="398"/>
        <end position="417"/>
    </location>
</feature>
<feature type="transmembrane region" description="Helical" evidence="6">
    <location>
        <begin position="470"/>
        <end position="491"/>
    </location>
</feature>
<evidence type="ECO:0000256" key="4">
    <source>
        <dbReference type="ARBA" id="ARBA00022989"/>
    </source>
</evidence>
<feature type="transmembrane region" description="Helical" evidence="6">
    <location>
        <begin position="330"/>
        <end position="353"/>
    </location>
</feature>
<feature type="transmembrane region" description="Helical" evidence="6">
    <location>
        <begin position="429"/>
        <end position="449"/>
    </location>
</feature>
<feature type="transmembrane region" description="Helical" evidence="6">
    <location>
        <begin position="177"/>
        <end position="198"/>
    </location>
</feature>
<dbReference type="PANTHER" id="PTHR31645:SF0">
    <property type="entry name" value="OLIGOPEPTIDE TRANSPORTER YGL114W-RELATED"/>
    <property type="match status" value="1"/>
</dbReference>
<dbReference type="AlphaFoldDB" id="A0A2N8KFT8"/>
<dbReference type="InterPro" id="IPR004813">
    <property type="entry name" value="OPT"/>
</dbReference>
<keyword evidence="8" id="KW-1185">Reference proteome</keyword>
<organism evidence="7 8">
    <name type="scientific">Achromobacter pulmonis</name>
    <dbReference type="NCBI Taxonomy" id="1389932"/>
    <lineage>
        <taxon>Bacteria</taxon>
        <taxon>Pseudomonadati</taxon>
        <taxon>Pseudomonadota</taxon>
        <taxon>Betaproteobacteria</taxon>
        <taxon>Burkholderiales</taxon>
        <taxon>Alcaligenaceae</taxon>
        <taxon>Achromobacter</taxon>
    </lineage>
</organism>
<feature type="transmembrane region" description="Helical" evidence="6">
    <location>
        <begin position="75"/>
        <end position="97"/>
    </location>
</feature>
<evidence type="ECO:0000256" key="3">
    <source>
        <dbReference type="ARBA" id="ARBA00022692"/>
    </source>
</evidence>
<evidence type="ECO:0000256" key="2">
    <source>
        <dbReference type="ARBA" id="ARBA00022448"/>
    </source>
</evidence>
<dbReference type="Proteomes" id="UP000235994">
    <property type="component" value="Unassembled WGS sequence"/>
</dbReference>
<feature type="transmembrane region" description="Helical" evidence="6">
    <location>
        <begin position="365"/>
        <end position="386"/>
    </location>
</feature>